<keyword evidence="4 10" id="KW-1133">Transmembrane helix</keyword>
<dbReference type="PROSITE" id="PS50216">
    <property type="entry name" value="DHHC"/>
    <property type="match status" value="1"/>
</dbReference>
<evidence type="ECO:0000256" key="10">
    <source>
        <dbReference type="RuleBase" id="RU079119"/>
    </source>
</evidence>
<evidence type="ECO:0000256" key="2">
    <source>
        <dbReference type="ARBA" id="ARBA00022679"/>
    </source>
</evidence>
<comment type="catalytic activity">
    <reaction evidence="9 10">
        <text>L-cysteinyl-[protein] + hexadecanoyl-CoA = S-hexadecanoyl-L-cysteinyl-[protein] + CoA</text>
        <dbReference type="Rhea" id="RHEA:36683"/>
        <dbReference type="Rhea" id="RHEA-COMP:10131"/>
        <dbReference type="Rhea" id="RHEA-COMP:11032"/>
        <dbReference type="ChEBI" id="CHEBI:29950"/>
        <dbReference type="ChEBI" id="CHEBI:57287"/>
        <dbReference type="ChEBI" id="CHEBI:57379"/>
        <dbReference type="ChEBI" id="CHEBI:74151"/>
        <dbReference type="EC" id="2.3.1.225"/>
    </reaction>
</comment>
<evidence type="ECO:0000256" key="8">
    <source>
        <dbReference type="ARBA" id="ARBA00023315"/>
    </source>
</evidence>
<evidence type="ECO:0000256" key="3">
    <source>
        <dbReference type="ARBA" id="ARBA00022692"/>
    </source>
</evidence>
<dbReference type="GO" id="GO:0016020">
    <property type="term" value="C:membrane"/>
    <property type="evidence" value="ECO:0007669"/>
    <property type="project" value="UniProtKB-SubCell"/>
</dbReference>
<evidence type="ECO:0000256" key="9">
    <source>
        <dbReference type="ARBA" id="ARBA00048048"/>
    </source>
</evidence>
<sequence length="184" mass="20643">MICANTVFRCFKSIERAANFITGAAGPYFVALAVILITMGTVCFFDVIAPTLSYPFLTLPICVLIAINLFGHYYYVITVPPGFIDDGPRQPDHNHTNASWLWAKKKSSNGKSRHQRVLTGGVRWSARGVKITPAAQTKCNKCGRMRPERAHHCKICNKCVLKYDHHCPCEYLPSASRFSEEHPK</sequence>
<dbReference type="Proteomes" id="UP000567179">
    <property type="component" value="Unassembled WGS sequence"/>
</dbReference>
<evidence type="ECO:0000259" key="11">
    <source>
        <dbReference type="Pfam" id="PF01529"/>
    </source>
</evidence>
<accession>A0A8H5BNN3</accession>
<comment type="similarity">
    <text evidence="10">Belongs to the DHHC palmitoyltransferase family.</text>
</comment>
<comment type="caution">
    <text evidence="12">The sequence shown here is derived from an EMBL/GenBank/DDBJ whole genome shotgun (WGS) entry which is preliminary data.</text>
</comment>
<evidence type="ECO:0000256" key="6">
    <source>
        <dbReference type="ARBA" id="ARBA00023139"/>
    </source>
</evidence>
<dbReference type="InterPro" id="IPR001594">
    <property type="entry name" value="Palmitoyltrfase_DHHC"/>
</dbReference>
<evidence type="ECO:0000313" key="13">
    <source>
        <dbReference type="Proteomes" id="UP000567179"/>
    </source>
</evidence>
<feature type="transmembrane region" description="Helical" evidence="10">
    <location>
        <begin position="28"/>
        <end position="49"/>
    </location>
</feature>
<protein>
    <recommendedName>
        <fullName evidence="10">Palmitoyltransferase</fullName>
        <ecNumber evidence="10">2.3.1.225</ecNumber>
    </recommendedName>
</protein>
<evidence type="ECO:0000256" key="4">
    <source>
        <dbReference type="ARBA" id="ARBA00022989"/>
    </source>
</evidence>
<dbReference type="GO" id="GO:0019706">
    <property type="term" value="F:protein-cysteine S-palmitoyltransferase activity"/>
    <property type="evidence" value="ECO:0007669"/>
    <property type="project" value="UniProtKB-EC"/>
</dbReference>
<evidence type="ECO:0000256" key="7">
    <source>
        <dbReference type="ARBA" id="ARBA00023288"/>
    </source>
</evidence>
<organism evidence="12 13">
    <name type="scientific">Psilocybe cf. subviscida</name>
    <dbReference type="NCBI Taxonomy" id="2480587"/>
    <lineage>
        <taxon>Eukaryota</taxon>
        <taxon>Fungi</taxon>
        <taxon>Dikarya</taxon>
        <taxon>Basidiomycota</taxon>
        <taxon>Agaricomycotina</taxon>
        <taxon>Agaricomycetes</taxon>
        <taxon>Agaricomycetidae</taxon>
        <taxon>Agaricales</taxon>
        <taxon>Agaricineae</taxon>
        <taxon>Strophariaceae</taxon>
        <taxon>Psilocybe</taxon>
    </lineage>
</organism>
<dbReference type="EC" id="2.3.1.225" evidence="10"/>
<keyword evidence="3 10" id="KW-0812">Transmembrane</keyword>
<keyword evidence="6" id="KW-0564">Palmitate</keyword>
<feature type="transmembrane region" description="Helical" evidence="10">
    <location>
        <begin position="56"/>
        <end position="75"/>
    </location>
</feature>
<proteinExistence type="inferred from homology"/>
<evidence type="ECO:0000313" key="12">
    <source>
        <dbReference type="EMBL" id="KAF5326735.1"/>
    </source>
</evidence>
<dbReference type="PANTHER" id="PTHR12246">
    <property type="entry name" value="PALMITOYLTRANSFERASE ZDHHC16"/>
    <property type="match status" value="1"/>
</dbReference>
<dbReference type="Pfam" id="PF01529">
    <property type="entry name" value="DHHC"/>
    <property type="match status" value="1"/>
</dbReference>
<keyword evidence="7" id="KW-0449">Lipoprotein</keyword>
<comment type="domain">
    <text evidence="10">The DHHC domain is required for palmitoyltransferase activity.</text>
</comment>
<dbReference type="InterPro" id="IPR039859">
    <property type="entry name" value="PFA4/ZDH16/20/ERF2-like"/>
</dbReference>
<dbReference type="AlphaFoldDB" id="A0A8H5BNN3"/>
<comment type="subcellular location">
    <subcellularLocation>
        <location evidence="1">Membrane</location>
        <topology evidence="1">Multi-pass membrane protein</topology>
    </subcellularLocation>
</comment>
<keyword evidence="2 10" id="KW-0808">Transferase</keyword>
<evidence type="ECO:0000256" key="5">
    <source>
        <dbReference type="ARBA" id="ARBA00023136"/>
    </source>
</evidence>
<dbReference type="EMBL" id="JAACJJ010000014">
    <property type="protein sequence ID" value="KAF5326735.1"/>
    <property type="molecule type" value="Genomic_DNA"/>
</dbReference>
<keyword evidence="8 10" id="KW-0012">Acyltransferase</keyword>
<evidence type="ECO:0000256" key="1">
    <source>
        <dbReference type="ARBA" id="ARBA00004141"/>
    </source>
</evidence>
<dbReference type="OrthoDB" id="9909019at2759"/>
<reference evidence="12 13" key="1">
    <citation type="journal article" date="2020" name="ISME J.">
        <title>Uncovering the hidden diversity of litter-decomposition mechanisms in mushroom-forming fungi.</title>
        <authorList>
            <person name="Floudas D."/>
            <person name="Bentzer J."/>
            <person name="Ahren D."/>
            <person name="Johansson T."/>
            <person name="Persson P."/>
            <person name="Tunlid A."/>
        </authorList>
    </citation>
    <scope>NUCLEOTIDE SEQUENCE [LARGE SCALE GENOMIC DNA]</scope>
    <source>
        <strain evidence="12 13">CBS 101986</strain>
    </source>
</reference>
<gene>
    <name evidence="12" type="ORF">D9619_003949</name>
</gene>
<keyword evidence="13" id="KW-1185">Reference proteome</keyword>
<feature type="domain" description="Palmitoyltransferase DHHC" evidence="11">
    <location>
        <begin position="137"/>
        <end position="169"/>
    </location>
</feature>
<keyword evidence="5 10" id="KW-0472">Membrane</keyword>
<name>A0A8H5BNN3_9AGAR</name>